<dbReference type="Pfam" id="PF06253">
    <property type="entry name" value="MTTB"/>
    <property type="match status" value="1"/>
</dbReference>
<keyword evidence="2 4" id="KW-0489">Methyltransferase</keyword>
<evidence type="ECO:0000313" key="5">
    <source>
        <dbReference type="Proteomes" id="UP000614469"/>
    </source>
</evidence>
<organism evidence="4 5">
    <name type="scientific">Candidatus Desulfolinea nitratireducens</name>
    <dbReference type="NCBI Taxonomy" id="2841698"/>
    <lineage>
        <taxon>Bacteria</taxon>
        <taxon>Bacillati</taxon>
        <taxon>Chloroflexota</taxon>
        <taxon>Anaerolineae</taxon>
        <taxon>Anaerolineales</taxon>
        <taxon>Anaerolineales incertae sedis</taxon>
        <taxon>Candidatus Desulfolinea</taxon>
    </lineage>
</organism>
<dbReference type="Gene3D" id="3.20.20.480">
    <property type="entry name" value="Trimethylamine methyltransferase-like"/>
    <property type="match status" value="1"/>
</dbReference>
<proteinExistence type="inferred from homology"/>
<comment type="similarity">
    <text evidence="1">Belongs to the trimethylamine methyltransferase family.</text>
</comment>
<sequence length="484" mass="53309">MSSEFNIIEPIKTPYKLNFLDDKQLTNLQEATLNILEKTGVQFPSEKALAIFADHGADVDRDSQVVKISRDLVFKAMTTVPRYFTLGARNPEFDLELQDGVSFFTNDGCGHEVIDFKTGQRRASKLSDVGMMARINDFLSSMSFSWTMVSAQDCGVTSPIHEMDVTWRNNTKHYQSVTMMGEELCRYGVEMATVLRGSLDEVRKRPPISLIVCTIAPLVQDKEAIEGALVLGEAGIPIVIMSMPTMGTTAPATYAGALAMGDAEIISATVLMQLANPGAPVFHSMLHAWADPRTAAYVGYPLDARVRYAPVEMAHHWGMPALGGAFGTESPELQSWQSAAEVATDPLLVSLSGAEIVTGLGLRNTYTLLYPEAIILDTDIYHRARHSLLALDVSPETLAVDIVANIKPGGHFLSQKHTRKHMRTAMKRSILQQLDSVGQYRQPVEYAREKVAWILENHHPEPPSTDVQKEINQILAAADKELKG</sequence>
<evidence type="ECO:0000256" key="1">
    <source>
        <dbReference type="ARBA" id="ARBA00007137"/>
    </source>
</evidence>
<evidence type="ECO:0000256" key="2">
    <source>
        <dbReference type="ARBA" id="ARBA00022603"/>
    </source>
</evidence>
<dbReference type="InterPro" id="IPR010426">
    <property type="entry name" value="MTTB_MeTrfase"/>
</dbReference>
<keyword evidence="3" id="KW-0808">Transferase</keyword>
<name>A0A8J6TJ67_9CHLR</name>
<accession>A0A8J6TJ67</accession>
<dbReference type="EMBL" id="JACNJN010000094">
    <property type="protein sequence ID" value="MBC8335187.1"/>
    <property type="molecule type" value="Genomic_DNA"/>
</dbReference>
<dbReference type="GO" id="GO:0032259">
    <property type="term" value="P:methylation"/>
    <property type="evidence" value="ECO:0007669"/>
    <property type="project" value="UniProtKB-KW"/>
</dbReference>
<gene>
    <name evidence="4" type="ORF">H8E29_07985</name>
</gene>
<evidence type="ECO:0000313" key="4">
    <source>
        <dbReference type="EMBL" id="MBC8335187.1"/>
    </source>
</evidence>
<dbReference type="Proteomes" id="UP000614469">
    <property type="component" value="Unassembled WGS sequence"/>
</dbReference>
<dbReference type="GO" id="GO:0015948">
    <property type="term" value="P:methanogenesis"/>
    <property type="evidence" value="ECO:0007669"/>
    <property type="project" value="InterPro"/>
</dbReference>
<dbReference type="AlphaFoldDB" id="A0A8J6TJ67"/>
<evidence type="ECO:0000256" key="3">
    <source>
        <dbReference type="ARBA" id="ARBA00022679"/>
    </source>
</evidence>
<protein>
    <submittedName>
        <fullName evidence="4">Trimethylamine methyltransferase family protein</fullName>
    </submittedName>
</protein>
<dbReference type="InterPro" id="IPR038601">
    <property type="entry name" value="MttB-like_sf"/>
</dbReference>
<reference evidence="4 5" key="1">
    <citation type="submission" date="2020-08" db="EMBL/GenBank/DDBJ databases">
        <title>Bridging the membrane lipid divide: bacteria of the FCB group superphylum have the potential to synthesize archaeal ether lipids.</title>
        <authorList>
            <person name="Villanueva L."/>
            <person name="Von Meijenfeldt F.A.B."/>
            <person name="Westbye A.B."/>
            <person name="Yadav S."/>
            <person name="Hopmans E.C."/>
            <person name="Dutilh B.E."/>
            <person name="Sinninghe Damste J.S."/>
        </authorList>
    </citation>
    <scope>NUCLEOTIDE SEQUENCE [LARGE SCALE GENOMIC DNA]</scope>
    <source>
        <strain evidence="4">NIOZ-UU36</strain>
    </source>
</reference>
<dbReference type="GO" id="GO:0008168">
    <property type="term" value="F:methyltransferase activity"/>
    <property type="evidence" value="ECO:0007669"/>
    <property type="project" value="UniProtKB-KW"/>
</dbReference>
<comment type="caution">
    <text evidence="4">The sequence shown here is derived from an EMBL/GenBank/DDBJ whole genome shotgun (WGS) entry which is preliminary data.</text>
</comment>